<reference evidence="2 3" key="1">
    <citation type="journal article" date="2016" name="Nat. Commun.">
        <title>Thousands of microbial genomes shed light on interconnected biogeochemical processes in an aquifer system.</title>
        <authorList>
            <person name="Anantharaman K."/>
            <person name="Brown C.T."/>
            <person name="Hug L.A."/>
            <person name="Sharon I."/>
            <person name="Castelle C.J."/>
            <person name="Probst A.J."/>
            <person name="Thomas B.C."/>
            <person name="Singh A."/>
            <person name="Wilkins M.J."/>
            <person name="Karaoz U."/>
            <person name="Brodie E.L."/>
            <person name="Williams K.H."/>
            <person name="Hubbard S.S."/>
            <person name="Banfield J.F."/>
        </authorList>
    </citation>
    <scope>NUCLEOTIDE SEQUENCE [LARGE SCALE GENOMIC DNA]</scope>
</reference>
<sequence>MNLGKSLLPFQCPNCFEKGRVKLEIDGQFKVYFCHNCHNGFTSPVPEHIRDYYPEYYWISSSTLGLIKETIFNLFQRRRITWLTKSVSKGFILDVGSGEATFGTYLSQISQKFTTVSLESSSSLVKNRAVIKRDFLKWATDQKFNAVCFWESLEHTNNPQKYLQKAYSLLNNGGLIFIEFPRYQCFESRLFGQNWFHLDLPRHLAHLTDNGVRELLIRSGFTKIRVRGVLAFEYAPWGFIASFLKTINPKAKLTDNLKASGNILFLILLAPFFLLACIIEAIFLFLDEAPIALVTAEKK</sequence>
<feature type="transmembrane region" description="Helical" evidence="1">
    <location>
        <begin position="263"/>
        <end position="286"/>
    </location>
</feature>
<accession>A0A1F7XKF5</accession>
<dbReference type="InterPro" id="IPR029063">
    <property type="entry name" value="SAM-dependent_MTases_sf"/>
</dbReference>
<proteinExistence type="predicted"/>
<dbReference type="STRING" id="1802485.A2V97_00615"/>
<evidence type="ECO:0008006" key="4">
    <source>
        <dbReference type="Google" id="ProtNLM"/>
    </source>
</evidence>
<dbReference type="Proteomes" id="UP000177382">
    <property type="component" value="Unassembled WGS sequence"/>
</dbReference>
<evidence type="ECO:0000256" key="1">
    <source>
        <dbReference type="SAM" id="Phobius"/>
    </source>
</evidence>
<protein>
    <recommendedName>
        <fullName evidence="4">Methyltransferase type 11 domain-containing protein</fullName>
    </recommendedName>
</protein>
<organism evidence="2 3">
    <name type="scientific">Candidatus Woesebacteria bacterium RBG_16_42_24</name>
    <dbReference type="NCBI Taxonomy" id="1802485"/>
    <lineage>
        <taxon>Bacteria</taxon>
        <taxon>Candidatus Woeseibacteriota</taxon>
    </lineage>
</organism>
<dbReference type="SUPFAM" id="SSF53335">
    <property type="entry name" value="S-adenosyl-L-methionine-dependent methyltransferases"/>
    <property type="match status" value="1"/>
</dbReference>
<dbReference type="Pfam" id="PF13489">
    <property type="entry name" value="Methyltransf_23"/>
    <property type="match status" value="1"/>
</dbReference>
<dbReference type="PANTHER" id="PTHR43861:SF6">
    <property type="entry name" value="METHYLTRANSFERASE TYPE 11"/>
    <property type="match status" value="1"/>
</dbReference>
<evidence type="ECO:0000313" key="3">
    <source>
        <dbReference type="Proteomes" id="UP000177382"/>
    </source>
</evidence>
<name>A0A1F7XKF5_9BACT</name>
<keyword evidence="1" id="KW-0472">Membrane</keyword>
<keyword evidence="1" id="KW-1133">Transmembrane helix</keyword>
<dbReference type="CDD" id="cd02440">
    <property type="entry name" value="AdoMet_MTases"/>
    <property type="match status" value="1"/>
</dbReference>
<evidence type="ECO:0000313" key="2">
    <source>
        <dbReference type="EMBL" id="OGM15473.1"/>
    </source>
</evidence>
<dbReference type="AlphaFoldDB" id="A0A1F7XKF5"/>
<keyword evidence="1" id="KW-0812">Transmembrane</keyword>
<dbReference type="PANTHER" id="PTHR43861">
    <property type="entry name" value="TRANS-ACONITATE 2-METHYLTRANSFERASE-RELATED"/>
    <property type="match status" value="1"/>
</dbReference>
<gene>
    <name evidence="2" type="ORF">A2V97_00615</name>
</gene>
<comment type="caution">
    <text evidence="2">The sequence shown here is derived from an EMBL/GenBank/DDBJ whole genome shotgun (WGS) entry which is preliminary data.</text>
</comment>
<dbReference type="EMBL" id="MGFX01000005">
    <property type="protein sequence ID" value="OGM15473.1"/>
    <property type="molecule type" value="Genomic_DNA"/>
</dbReference>
<dbReference type="Gene3D" id="3.40.50.150">
    <property type="entry name" value="Vaccinia Virus protein VP39"/>
    <property type="match status" value="1"/>
</dbReference>